<dbReference type="EMBL" id="FNKH01000002">
    <property type="protein sequence ID" value="SDR18064.1"/>
    <property type="molecule type" value="Genomic_DNA"/>
</dbReference>
<feature type="domain" description="Glycosyl transferase family 28 C-terminal" evidence="12">
    <location>
        <begin position="203"/>
        <end position="364"/>
    </location>
</feature>
<comment type="similarity">
    <text evidence="10">Belongs to the glycosyltransferase 28 family. MurG subfamily.</text>
</comment>
<dbReference type="SUPFAM" id="SSF53756">
    <property type="entry name" value="UDP-Glycosyltransferase/glycogen phosphorylase"/>
    <property type="match status" value="1"/>
</dbReference>
<keyword evidence="8 10" id="KW-0131">Cell cycle</keyword>
<dbReference type="Proteomes" id="UP000181917">
    <property type="component" value="Unassembled WGS sequence"/>
</dbReference>
<feature type="domain" description="Glycosyltransferase family 28 N-terminal" evidence="11">
    <location>
        <begin position="18"/>
        <end position="157"/>
    </location>
</feature>
<organism evidence="13 14">
    <name type="scientific">Crystallibacter crystallopoietes</name>
    <dbReference type="NCBI Taxonomy" id="37928"/>
    <lineage>
        <taxon>Bacteria</taxon>
        <taxon>Bacillati</taxon>
        <taxon>Actinomycetota</taxon>
        <taxon>Actinomycetes</taxon>
        <taxon>Micrococcales</taxon>
        <taxon>Micrococcaceae</taxon>
        <taxon>Crystallibacter</taxon>
    </lineage>
</organism>
<comment type="subcellular location">
    <subcellularLocation>
        <location evidence="10">Cell membrane</location>
        <topology evidence="10">Peripheral membrane protein</topology>
        <orientation evidence="10">Cytoplasmic side</orientation>
    </subcellularLocation>
</comment>
<dbReference type="GO" id="GO:0009252">
    <property type="term" value="P:peptidoglycan biosynthetic process"/>
    <property type="evidence" value="ECO:0007669"/>
    <property type="project" value="UniProtKB-UniRule"/>
</dbReference>
<name>A0A1H1GXZ9_9MICC</name>
<feature type="binding site" evidence="10">
    <location>
        <begin position="25"/>
        <end position="27"/>
    </location>
    <ligand>
        <name>UDP-N-acetyl-alpha-D-glucosamine</name>
        <dbReference type="ChEBI" id="CHEBI:57705"/>
    </ligand>
</feature>
<dbReference type="Pfam" id="PF03033">
    <property type="entry name" value="Glyco_transf_28"/>
    <property type="match status" value="1"/>
</dbReference>
<dbReference type="CDD" id="cd03785">
    <property type="entry name" value="GT28_MurG"/>
    <property type="match status" value="1"/>
</dbReference>
<dbReference type="GO" id="GO:0050511">
    <property type="term" value="F:undecaprenyldiphospho-muramoylpentapeptide beta-N-acetylglucosaminyltransferase activity"/>
    <property type="evidence" value="ECO:0007669"/>
    <property type="project" value="UniProtKB-UniRule"/>
</dbReference>
<dbReference type="Gene3D" id="3.40.50.2000">
    <property type="entry name" value="Glycogen Phosphorylase B"/>
    <property type="match status" value="2"/>
</dbReference>
<dbReference type="GO" id="GO:0005886">
    <property type="term" value="C:plasma membrane"/>
    <property type="evidence" value="ECO:0007669"/>
    <property type="project" value="UniProtKB-SubCell"/>
</dbReference>
<evidence type="ECO:0000256" key="10">
    <source>
        <dbReference type="HAMAP-Rule" id="MF_00033"/>
    </source>
</evidence>
<comment type="catalytic activity">
    <reaction evidence="10">
        <text>di-trans,octa-cis-undecaprenyl diphospho-N-acetyl-alpha-D-muramoyl-L-alanyl-D-glutamyl-meso-2,6-diaminopimeloyl-D-alanyl-D-alanine + UDP-N-acetyl-alpha-D-glucosamine = di-trans,octa-cis-undecaprenyl diphospho-[N-acetyl-alpha-D-glucosaminyl-(1-&gt;4)]-N-acetyl-alpha-D-muramoyl-L-alanyl-D-glutamyl-meso-2,6-diaminopimeloyl-D-alanyl-D-alanine + UDP + H(+)</text>
        <dbReference type="Rhea" id="RHEA:31227"/>
        <dbReference type="ChEBI" id="CHEBI:15378"/>
        <dbReference type="ChEBI" id="CHEBI:57705"/>
        <dbReference type="ChEBI" id="CHEBI:58223"/>
        <dbReference type="ChEBI" id="CHEBI:61387"/>
        <dbReference type="ChEBI" id="CHEBI:61388"/>
        <dbReference type="EC" id="2.4.1.227"/>
    </reaction>
</comment>
<evidence type="ECO:0000256" key="6">
    <source>
        <dbReference type="ARBA" id="ARBA00022984"/>
    </source>
</evidence>
<reference evidence="13 14" key="1">
    <citation type="submission" date="2016-10" db="EMBL/GenBank/DDBJ databases">
        <authorList>
            <person name="de Groot N.N."/>
        </authorList>
    </citation>
    <scope>NUCLEOTIDE SEQUENCE [LARGE SCALE GENOMIC DNA]</scope>
    <source>
        <strain evidence="13 14">DSM 20117</strain>
    </source>
</reference>
<dbReference type="InterPro" id="IPR004276">
    <property type="entry name" value="GlycoTrans_28_N"/>
</dbReference>
<accession>A0A1H1GXZ9</accession>
<evidence type="ECO:0000256" key="7">
    <source>
        <dbReference type="ARBA" id="ARBA00023136"/>
    </source>
</evidence>
<evidence type="ECO:0000313" key="14">
    <source>
        <dbReference type="Proteomes" id="UP000181917"/>
    </source>
</evidence>
<dbReference type="EC" id="2.4.1.227" evidence="10"/>
<dbReference type="GO" id="GO:0071555">
    <property type="term" value="P:cell wall organization"/>
    <property type="evidence" value="ECO:0007669"/>
    <property type="project" value="UniProtKB-KW"/>
</dbReference>
<dbReference type="HAMAP" id="MF_00033">
    <property type="entry name" value="MurG"/>
    <property type="match status" value="1"/>
</dbReference>
<dbReference type="Pfam" id="PF04101">
    <property type="entry name" value="Glyco_tran_28_C"/>
    <property type="match status" value="1"/>
</dbReference>
<keyword evidence="9 10" id="KW-0961">Cell wall biogenesis/degradation</keyword>
<dbReference type="GO" id="GO:0005975">
    <property type="term" value="P:carbohydrate metabolic process"/>
    <property type="evidence" value="ECO:0007669"/>
    <property type="project" value="InterPro"/>
</dbReference>
<dbReference type="InterPro" id="IPR006009">
    <property type="entry name" value="GlcNAc_MurG"/>
</dbReference>
<keyword evidence="4 10" id="KW-0808">Transferase</keyword>
<keyword evidence="7 10" id="KW-0472">Membrane</keyword>
<dbReference type="UniPathway" id="UPA00219"/>
<evidence type="ECO:0000256" key="9">
    <source>
        <dbReference type="ARBA" id="ARBA00023316"/>
    </source>
</evidence>
<feature type="binding site" evidence="10">
    <location>
        <position position="139"/>
    </location>
    <ligand>
        <name>UDP-N-acetyl-alpha-D-glucosamine</name>
        <dbReference type="ChEBI" id="CHEBI:57705"/>
    </ligand>
</feature>
<dbReference type="AlphaFoldDB" id="A0A1H1GXZ9"/>
<dbReference type="PANTHER" id="PTHR21015:SF22">
    <property type="entry name" value="GLYCOSYLTRANSFERASE"/>
    <property type="match status" value="1"/>
</dbReference>
<dbReference type="NCBIfam" id="TIGR01133">
    <property type="entry name" value="murG"/>
    <property type="match status" value="1"/>
</dbReference>
<evidence type="ECO:0000256" key="1">
    <source>
        <dbReference type="ARBA" id="ARBA00022475"/>
    </source>
</evidence>
<evidence type="ECO:0000256" key="5">
    <source>
        <dbReference type="ARBA" id="ARBA00022960"/>
    </source>
</evidence>
<dbReference type="GO" id="GO:0051991">
    <property type="term" value="F:UDP-N-acetyl-D-glucosamine:N-acetylmuramoyl-L-alanyl-D-glutamyl-meso-2,6-diaminopimelyl-D-alanyl-D-alanine-diphosphoundecaprenol 4-beta-N-acetylglucosaminlytransferase activity"/>
    <property type="evidence" value="ECO:0007669"/>
    <property type="project" value="RHEA"/>
</dbReference>
<protein>
    <recommendedName>
        <fullName evidence="10">UDP-N-acetylglucosamine--N-acetylmuramyl-(pentapeptide) pyrophosphoryl-undecaprenol N-acetylglucosamine transferase</fullName>
        <ecNumber evidence="10">2.4.1.227</ecNumber>
    </recommendedName>
    <alternativeName>
        <fullName evidence="10">Undecaprenyl-PP-MurNAc-pentapeptide-UDPGlcNAc GlcNAc transferase</fullName>
    </alternativeName>
</protein>
<keyword evidence="3 10" id="KW-0328">Glycosyltransferase</keyword>
<sequence length="378" mass="39092">MTEAEGTSTFMKTHEPSVVLAGGGTAGHISPLLAIAGAIREQAPDAGILAVGTAAGMETRLVPAAGYELATIERVPFPRRPSLDLLKLPFRFGTAVKQARRIIEGAGADVVVGVGGYVSTPMYIAAKLAKVPLVIHEANARPGLANRVGARLTDDVAVAFRSTKLPDATWVGMPMRREISTLDRSAARAAARDRLGLEQDKPTLIVTGGSSGAASINRTIRASLEKFAAAGIQTLHITGKGKELREPDGSLVSVPGYHQVEFVDGMENVYAAADLLLARAGAATVCEIAAVGLPAVLVPLPHGNGEQALNAADLVGAGGAVMVKDADFTPDWATAELPALLQDGNKLQAMATAAAGLGIRDADTRMAAMVFQATGRQQ</sequence>
<comment type="caution">
    <text evidence="10">Lacks conserved residue(s) required for the propagation of feature annotation.</text>
</comment>
<comment type="function">
    <text evidence="10">Cell wall formation. Catalyzes the transfer of a GlcNAc subunit on undecaprenyl-pyrophosphoryl-MurNAc-pentapeptide (lipid intermediate I) to form undecaprenyl-pyrophosphoryl-MurNAc-(pentapeptide)GlcNAc (lipid intermediate II).</text>
</comment>
<keyword evidence="5 10" id="KW-0133">Cell shape</keyword>
<dbReference type="GO" id="GO:0008360">
    <property type="term" value="P:regulation of cell shape"/>
    <property type="evidence" value="ECO:0007669"/>
    <property type="project" value="UniProtKB-KW"/>
</dbReference>
<keyword evidence="2 10" id="KW-0132">Cell division</keyword>
<gene>
    <name evidence="10" type="primary">murG</name>
    <name evidence="13" type="ORF">SAMN04489742_4414</name>
</gene>
<dbReference type="STRING" id="37928.SAMN04489742_4414"/>
<keyword evidence="14" id="KW-1185">Reference proteome</keyword>
<evidence type="ECO:0000259" key="11">
    <source>
        <dbReference type="Pfam" id="PF03033"/>
    </source>
</evidence>
<evidence type="ECO:0000256" key="4">
    <source>
        <dbReference type="ARBA" id="ARBA00022679"/>
    </source>
</evidence>
<evidence type="ECO:0000256" key="2">
    <source>
        <dbReference type="ARBA" id="ARBA00022618"/>
    </source>
</evidence>
<feature type="binding site" evidence="10">
    <location>
        <position position="176"/>
    </location>
    <ligand>
        <name>UDP-N-acetyl-alpha-D-glucosamine</name>
        <dbReference type="ChEBI" id="CHEBI:57705"/>
    </ligand>
</feature>
<dbReference type="GO" id="GO:0051301">
    <property type="term" value="P:cell division"/>
    <property type="evidence" value="ECO:0007669"/>
    <property type="project" value="UniProtKB-KW"/>
</dbReference>
<feature type="binding site" evidence="10">
    <location>
        <position position="307"/>
    </location>
    <ligand>
        <name>UDP-N-acetyl-alpha-D-glucosamine</name>
        <dbReference type="ChEBI" id="CHEBI:57705"/>
    </ligand>
</feature>
<evidence type="ECO:0000256" key="3">
    <source>
        <dbReference type="ARBA" id="ARBA00022676"/>
    </source>
</evidence>
<keyword evidence="1 10" id="KW-1003">Cell membrane</keyword>
<evidence type="ECO:0000259" key="12">
    <source>
        <dbReference type="Pfam" id="PF04101"/>
    </source>
</evidence>
<feature type="binding site" evidence="10">
    <location>
        <position position="210"/>
    </location>
    <ligand>
        <name>UDP-N-acetyl-alpha-D-glucosamine</name>
        <dbReference type="ChEBI" id="CHEBI:57705"/>
    </ligand>
</feature>
<evidence type="ECO:0000256" key="8">
    <source>
        <dbReference type="ARBA" id="ARBA00023306"/>
    </source>
</evidence>
<evidence type="ECO:0000313" key="13">
    <source>
        <dbReference type="EMBL" id="SDR18064.1"/>
    </source>
</evidence>
<dbReference type="InterPro" id="IPR007235">
    <property type="entry name" value="Glyco_trans_28_C"/>
</dbReference>
<keyword evidence="6 10" id="KW-0573">Peptidoglycan synthesis</keyword>
<comment type="pathway">
    <text evidence="10">Cell wall biogenesis; peptidoglycan biosynthesis.</text>
</comment>
<dbReference type="PANTHER" id="PTHR21015">
    <property type="entry name" value="UDP-N-ACETYLGLUCOSAMINE--N-ACETYLMURAMYL-(PENTAPEPTIDE) PYROPHOSPHORYL-UNDECAPRENOL N-ACETYLGLUCOSAMINE TRANSFERASE 1"/>
    <property type="match status" value="1"/>
</dbReference>
<proteinExistence type="inferred from homology"/>